<dbReference type="KEGG" id="bbat:Bdt_2759"/>
<dbReference type="RefSeq" id="WP_015091869.1">
    <property type="nucleotide sequence ID" value="NC_019567.1"/>
</dbReference>
<dbReference type="OrthoDB" id="5290897at2"/>
<organism evidence="2 3">
    <name type="scientific">Bdellovibrio bacteriovorus str. Tiberius</name>
    <dbReference type="NCBI Taxonomy" id="1069642"/>
    <lineage>
        <taxon>Bacteria</taxon>
        <taxon>Pseudomonadati</taxon>
        <taxon>Bdellovibrionota</taxon>
        <taxon>Bdellovibrionia</taxon>
        <taxon>Bdellovibrionales</taxon>
        <taxon>Pseudobdellovibrionaceae</taxon>
        <taxon>Bdellovibrio</taxon>
    </lineage>
</organism>
<protein>
    <submittedName>
        <fullName evidence="2">Uncharacterized protein</fullName>
    </submittedName>
</protein>
<feature type="chain" id="PRO_5003913988" evidence="1">
    <location>
        <begin position="24"/>
        <end position="232"/>
    </location>
</feature>
<keyword evidence="1" id="KW-0732">Signal</keyword>
<dbReference type="EMBL" id="CP002930">
    <property type="protein sequence ID" value="AFY02440.1"/>
    <property type="molecule type" value="Genomic_DNA"/>
</dbReference>
<name>K7Z0C0_BDEBC</name>
<reference evidence="2 3" key="1">
    <citation type="journal article" date="2012" name="BMC Genomics">
        <title>Genome analysis of a simultaneously predatory and prey-independent, novel Bdellovibrio bacteriovorus from the River Tiber, supports in silico predictions of both ancient and recent lateral gene transfer from diverse bacteria.</title>
        <authorList>
            <person name="Hobley L."/>
            <person name="Lerner T.R."/>
            <person name="Williams L.E."/>
            <person name="Lambert C."/>
            <person name="Till R."/>
            <person name="Milner D.S."/>
            <person name="Basford S.M."/>
            <person name="Capeness M.J."/>
            <person name="Fenton A.K."/>
            <person name="Atterbury R.J."/>
            <person name="Harris M.A."/>
            <person name="Sockett R.E."/>
        </authorList>
    </citation>
    <scope>NUCLEOTIDE SEQUENCE [LARGE SCALE GENOMIC DNA]</scope>
    <source>
        <strain evidence="2 3">Tiberius</strain>
    </source>
</reference>
<evidence type="ECO:0000256" key="1">
    <source>
        <dbReference type="SAM" id="SignalP"/>
    </source>
</evidence>
<proteinExistence type="predicted"/>
<feature type="signal peptide" evidence="1">
    <location>
        <begin position="1"/>
        <end position="23"/>
    </location>
</feature>
<sequence>MNLKAFVLMPLAILTICGSQALALTDWQEVGNGGQVLVCENSTIAPEPGRYVTMYDYAEAKFRYRLTPKMPKAILTFPMNPNIAPENLIAMEILKRLPHEGYTWYGKAVGLVQNFYAEANLIAGVDLVIIRDTGMGFIPRGCKLEQLIAQSRPTVPEDRYYKINSDLWDWMFPEQRATAILHEVLYRLSPKAKFIFSSEKIRYVVGLLISDTFRSKSPEEQNALLLEAGLLY</sequence>
<dbReference type="STRING" id="1069642.Bdt_2759"/>
<dbReference type="Proteomes" id="UP000010074">
    <property type="component" value="Chromosome"/>
</dbReference>
<dbReference type="PATRIC" id="fig|1069642.3.peg.2730"/>
<evidence type="ECO:0000313" key="3">
    <source>
        <dbReference type="Proteomes" id="UP000010074"/>
    </source>
</evidence>
<dbReference type="AlphaFoldDB" id="K7Z0C0"/>
<gene>
    <name evidence="2" type="ORF">Bdt_2759</name>
</gene>
<dbReference type="HOGENOM" id="CLU_1192913_0_0_7"/>
<accession>K7Z0C0</accession>
<evidence type="ECO:0000313" key="2">
    <source>
        <dbReference type="EMBL" id="AFY02440.1"/>
    </source>
</evidence>